<feature type="signal peptide" evidence="4">
    <location>
        <begin position="1"/>
        <end position="25"/>
    </location>
</feature>
<dbReference type="Gene3D" id="2.40.128.620">
    <property type="match status" value="1"/>
</dbReference>
<evidence type="ECO:0000256" key="1">
    <source>
        <dbReference type="ARBA" id="ARBA00023157"/>
    </source>
</evidence>
<dbReference type="PROSITE" id="PS50068">
    <property type="entry name" value="LDLRA_2"/>
    <property type="match status" value="2"/>
</dbReference>
<dbReference type="PROSITE" id="PS01180">
    <property type="entry name" value="CUB"/>
    <property type="match status" value="1"/>
</dbReference>
<sequence length="1070" mass="120254">MPTSVWIKASVSSAVCLMLMNATAAATATAEGGPRGPSTKPPRIGGRCKVSEFACNNGRCIPLNRYCNNKNECGDGSDEPRYCTKCNRTYYGVIGKTYNLELHRPKEDKIPFICFLTFTANGGDFGDLIQLTFDSFTLGRFVSFTTDGCPDGALQIAESNRPQVGGSWCGTSWGPAIYYSETGSVTVSVNLYRLSKVENGYNFDYRMEYKFLKKKNAIVRYGGRPPPSSYNTTEPTVGYGPEPDYYLGDLITGTYCSRIFSDCDRKHCRLQSPNFPGIYPRNLTCYYAVRQHEIPPGKHALITVRQPKGQLISIRSQSALYGTATPNEIKVWDACDDVQDYVTVYDGYTTRDPVILKFCGGGEEVPSAVSSGHELLVEFSTSPYGTFLHPTPVQALHGFQLEVEVTFIDQQLPAYAKQKRACEFWIRGTNRGVLESPMHSVPANTTCLYHLQGLDASLSPSPPPSHRSRYPDWRHVGMILPPPRYRVWLSVLKFHVVSPWDPEKPDQVCRSYLNVWDGPLWQPSNCDGLYCSKDKSKSRPPEVQAPGKKNVTLLARYCKEHMPRSCDHSLLGNATRYPRPCTLAESFLTTGDSLTLEMRVADSTALKPVNFKALYEFVDLHLDGEPFGEGPCSRRFGSGDAQQKFKSPRDIFLYGRGGAKNISCVYRFEVDKEERIKITITDMIVKNRHCSTVISKDTNQLECFGNASATLRFFEMPWADVPGVPRDCLCAVDKNRLIPFTYFSTSNAVELRFNVFGMNASDDYDTLYFEGNWRYIKTPGCKKNLRYRGANGEISFVYPTPYDELNCEADPRVIIPGLNKFLYVKIRGSMLKHSTRKRNATVKTIYTGQSCETSNRISVHTSLYSAVICPQDSGYRDNLVEVFSDGWNAYKEKDLTVDGLTLDKIEIDRLGTELSKTITVEFHGKEEGEYGVQWLELTRRRDLPPNGLGLFMMKPDDCQYRCPELDACINSSVWCDGIEDCPSGIDEAITHCSLLLQLPPVYLFFGALGMILSSFLAGVIMWKTCRRRPRSILQTRLKSLSSDTAIIDDRDGNDRLTYPTELRPTLQNCD</sequence>
<dbReference type="FunFam" id="2.60.120.290:FF:000065">
    <property type="entry name" value="Uncharacterized protein, isoform E"/>
    <property type="match status" value="1"/>
</dbReference>
<dbReference type="Pfam" id="PF00057">
    <property type="entry name" value="Ldl_recept_a"/>
    <property type="match status" value="1"/>
</dbReference>
<keyword evidence="3" id="KW-0472">Membrane</keyword>
<reference evidence="6" key="1">
    <citation type="submission" date="2022-01" db="EMBL/GenBank/DDBJ databases">
        <authorList>
            <person name="King R."/>
        </authorList>
    </citation>
    <scope>NUCLEOTIDE SEQUENCE</scope>
</reference>
<feature type="chain" id="PRO_5040465195" description="CUB domain-containing protein" evidence="4">
    <location>
        <begin position="26"/>
        <end position="1070"/>
    </location>
</feature>
<protein>
    <recommendedName>
        <fullName evidence="5">CUB domain-containing protein</fullName>
    </recommendedName>
</protein>
<dbReference type="InterPro" id="IPR000859">
    <property type="entry name" value="CUB_dom"/>
</dbReference>
<dbReference type="InterPro" id="IPR002172">
    <property type="entry name" value="LDrepeatLR_classA_rpt"/>
</dbReference>
<feature type="disulfide bond" evidence="2">
    <location>
        <begin position="48"/>
        <end position="60"/>
    </location>
</feature>
<dbReference type="PRINTS" id="PR00261">
    <property type="entry name" value="LDLRECEPTOR"/>
</dbReference>
<dbReference type="CDD" id="cd00112">
    <property type="entry name" value="LDLa"/>
    <property type="match status" value="1"/>
</dbReference>
<dbReference type="CDD" id="cd00041">
    <property type="entry name" value="CUB"/>
    <property type="match status" value="1"/>
</dbReference>
<dbReference type="Proteomes" id="UP001153712">
    <property type="component" value="Chromosome 9"/>
</dbReference>
<dbReference type="InterPro" id="IPR036055">
    <property type="entry name" value="LDL_receptor-like_sf"/>
</dbReference>
<comment type="caution">
    <text evidence="2">Lacks conserved residue(s) required for the propagation of feature annotation.</text>
</comment>
<gene>
    <name evidence="6" type="ORF">PHYEVI_LOCUS11790</name>
</gene>
<dbReference type="InterPro" id="IPR023415">
    <property type="entry name" value="LDLR_class-A_CS"/>
</dbReference>
<dbReference type="GO" id="GO:0005886">
    <property type="term" value="C:plasma membrane"/>
    <property type="evidence" value="ECO:0007669"/>
    <property type="project" value="TreeGrafter"/>
</dbReference>
<dbReference type="Gene3D" id="2.60.120.290">
    <property type="entry name" value="Spermadhesin, CUB domain"/>
    <property type="match status" value="2"/>
</dbReference>
<evidence type="ECO:0000313" key="6">
    <source>
        <dbReference type="EMBL" id="CAG9865560.1"/>
    </source>
</evidence>
<feature type="domain" description="CUB" evidence="5">
    <location>
        <begin position="256"/>
        <end position="406"/>
    </location>
</feature>
<keyword evidence="1 2" id="KW-1015">Disulfide bond</keyword>
<dbReference type="PROSITE" id="PS01209">
    <property type="entry name" value="LDLRA_1"/>
    <property type="match status" value="1"/>
</dbReference>
<dbReference type="EMBL" id="OU900102">
    <property type="protein sequence ID" value="CAG9865560.1"/>
    <property type="molecule type" value="Genomic_DNA"/>
</dbReference>
<keyword evidence="7" id="KW-1185">Reference proteome</keyword>
<dbReference type="PANTHER" id="PTHR47537:SF4">
    <property type="entry name" value="GH12701P"/>
    <property type="match status" value="1"/>
</dbReference>
<feature type="transmembrane region" description="Helical" evidence="3">
    <location>
        <begin position="1001"/>
        <end position="1022"/>
    </location>
</feature>
<organism evidence="6 7">
    <name type="scientific">Phyllotreta striolata</name>
    <name type="common">Striped flea beetle</name>
    <name type="synonym">Crioceris striolata</name>
    <dbReference type="NCBI Taxonomy" id="444603"/>
    <lineage>
        <taxon>Eukaryota</taxon>
        <taxon>Metazoa</taxon>
        <taxon>Ecdysozoa</taxon>
        <taxon>Arthropoda</taxon>
        <taxon>Hexapoda</taxon>
        <taxon>Insecta</taxon>
        <taxon>Pterygota</taxon>
        <taxon>Neoptera</taxon>
        <taxon>Endopterygota</taxon>
        <taxon>Coleoptera</taxon>
        <taxon>Polyphaga</taxon>
        <taxon>Cucujiformia</taxon>
        <taxon>Chrysomeloidea</taxon>
        <taxon>Chrysomelidae</taxon>
        <taxon>Galerucinae</taxon>
        <taxon>Alticini</taxon>
        <taxon>Phyllotreta</taxon>
    </lineage>
</organism>
<dbReference type="AlphaFoldDB" id="A0A9N9TVL5"/>
<dbReference type="InterPro" id="IPR056707">
    <property type="entry name" value="DUF7805"/>
</dbReference>
<dbReference type="OrthoDB" id="10037824at2759"/>
<evidence type="ECO:0000259" key="5">
    <source>
        <dbReference type="PROSITE" id="PS01180"/>
    </source>
</evidence>
<evidence type="ECO:0000256" key="4">
    <source>
        <dbReference type="SAM" id="SignalP"/>
    </source>
</evidence>
<evidence type="ECO:0000256" key="3">
    <source>
        <dbReference type="SAM" id="Phobius"/>
    </source>
</evidence>
<dbReference type="Pfam" id="PF25090">
    <property type="entry name" value="DUF7805"/>
    <property type="match status" value="1"/>
</dbReference>
<keyword evidence="3" id="KW-0812">Transmembrane</keyword>
<dbReference type="InterPro" id="IPR035914">
    <property type="entry name" value="Sperma_CUB_dom_sf"/>
</dbReference>
<keyword evidence="3" id="KW-1133">Transmembrane helix</keyword>
<evidence type="ECO:0000313" key="7">
    <source>
        <dbReference type="Proteomes" id="UP001153712"/>
    </source>
</evidence>
<evidence type="ECO:0000256" key="2">
    <source>
        <dbReference type="PROSITE-ProRule" id="PRU00124"/>
    </source>
</evidence>
<dbReference type="PANTHER" id="PTHR47537">
    <property type="entry name" value="CUBILIN"/>
    <property type="match status" value="1"/>
</dbReference>
<feature type="disulfide bond" evidence="2">
    <location>
        <begin position="55"/>
        <end position="73"/>
    </location>
</feature>
<dbReference type="InterPro" id="IPR053207">
    <property type="entry name" value="Non-NMDA_GluR_Accessory"/>
</dbReference>
<dbReference type="Gene3D" id="4.10.400.10">
    <property type="entry name" value="Low-density Lipoprotein Receptor"/>
    <property type="match status" value="1"/>
</dbReference>
<dbReference type="SMART" id="SM00192">
    <property type="entry name" value="LDLa"/>
    <property type="match status" value="2"/>
</dbReference>
<accession>A0A9N9TVL5</accession>
<keyword evidence="4" id="KW-0732">Signal</keyword>
<dbReference type="SUPFAM" id="SSF57424">
    <property type="entry name" value="LDL receptor-like module"/>
    <property type="match status" value="1"/>
</dbReference>
<name>A0A9N9TVL5_PHYSR</name>
<dbReference type="SMART" id="SM00042">
    <property type="entry name" value="CUB"/>
    <property type="match status" value="1"/>
</dbReference>
<dbReference type="SUPFAM" id="SSF49854">
    <property type="entry name" value="Spermadhesin, CUB domain"/>
    <property type="match status" value="1"/>
</dbReference>
<proteinExistence type="predicted"/>